<dbReference type="InterPro" id="IPR036388">
    <property type="entry name" value="WH-like_DNA-bd_sf"/>
</dbReference>
<dbReference type="InterPro" id="IPR016032">
    <property type="entry name" value="Sig_transdc_resp-reg_C-effctor"/>
</dbReference>
<dbReference type="CDD" id="cd06170">
    <property type="entry name" value="LuxR_C_like"/>
    <property type="match status" value="1"/>
</dbReference>
<evidence type="ECO:0000256" key="1">
    <source>
        <dbReference type="ARBA" id="ARBA00022741"/>
    </source>
</evidence>
<protein>
    <submittedName>
        <fullName evidence="4">Helix-turn-helix domain-containing protein</fullName>
    </submittedName>
</protein>
<evidence type="ECO:0000259" key="3">
    <source>
        <dbReference type="PROSITE" id="PS50043"/>
    </source>
</evidence>
<name>A0ABX1RE07_9PSEU</name>
<sequence length="907" mass="96479">MSLIGREEELRRLGGLLEGVGIGGGAVLLRGEAGIGKSALLAELAERASDMGLRVLTTVGIESEAHLHFAGLHQLLRPVRRDIDLLPPRQRDALRAALGLDEGTVVDVFLVALAALDLLSEIATRKPVLVIAEDAHWLDSCSADVIAFLGRRLASEPIVLAAAVREDVPSRFDDAGLPELVVPPLSREHAETLLDARAAGLSESLRRRVLGDAAGNPLALIELPVAAQGTDRNAALTEHWLPLTERLERAFTARVASLPELTATALLVAALDDGGSVAETARAAQVLTGRKTGRADLAPAVVARLIEIDGDSLRFRHPLMRSAIHQLATAERRQAAHAALAEVLADAPERSVWHRAAATDPPDEEVATELETVAQESLRRGAVTGAVTALEHAARLSAVPDLRADRLLRAADLAVELGSQNLVDRLLGAASRLDLSPQQRARLAWTRASLEDGLRDGTTDALALVRLAESMVTDGHVDTAIRILWSAALRCFWTEPDSEARDRIVAVAERLPIDELDPRILAILAYAAPIERGTVVIDRSRRLAAGSMLDAQAERLLGSAAVLVGAFDFAQGRSAASVAGLRAEGRLQLLARALAAQAWSAAHLVDLNTAIPAAEEAGELARETGQPYLHALVQATQAKIAALRGDGDSAEELAAAAVRTGISVGARPVLATAQNARALAALAAGEFSEAFARFSRLYDVADPSFQLALRCCTVVELADAAVRSGEQDAAAGIVAGLEHAATVTTAPSLHAGLRLARALLADGEQAESRFAQALQAVHAQPFLRAYTELTFGEWLRRRRRVAESRPPLRSARDAFDALGAVPWGERARRELRAAGEQSGTRRSSAVDRLTPQELQIAQLAATGLTNREIGQRLYVSHRTVGAHLSQVFPKLQITSRAQLRGIPGLVV</sequence>
<keyword evidence="2" id="KW-0067">ATP-binding</keyword>
<dbReference type="PRINTS" id="PR00038">
    <property type="entry name" value="HTHLUXR"/>
</dbReference>
<dbReference type="InterPro" id="IPR000792">
    <property type="entry name" value="Tscrpt_reg_LuxR_C"/>
</dbReference>
<dbReference type="SUPFAM" id="SSF46894">
    <property type="entry name" value="C-terminal effector domain of the bipartite response regulators"/>
    <property type="match status" value="1"/>
</dbReference>
<dbReference type="RefSeq" id="WP_169396243.1">
    <property type="nucleotide sequence ID" value="NZ_BAAAJH010000001.1"/>
</dbReference>
<dbReference type="Proteomes" id="UP001296706">
    <property type="component" value="Unassembled WGS sequence"/>
</dbReference>
<keyword evidence="1" id="KW-0547">Nucleotide-binding</keyword>
<reference evidence="4 5" key="1">
    <citation type="submission" date="2020-04" db="EMBL/GenBank/DDBJ databases">
        <authorList>
            <person name="Klaysubun C."/>
            <person name="Duangmal K."/>
            <person name="Lipun K."/>
        </authorList>
    </citation>
    <scope>NUCLEOTIDE SEQUENCE [LARGE SCALE GENOMIC DNA]</scope>
    <source>
        <strain evidence="4 5">JCM 11839</strain>
    </source>
</reference>
<dbReference type="SUPFAM" id="SSF52540">
    <property type="entry name" value="P-loop containing nucleoside triphosphate hydrolases"/>
    <property type="match status" value="1"/>
</dbReference>
<feature type="domain" description="HTH luxR-type" evidence="3">
    <location>
        <begin position="842"/>
        <end position="907"/>
    </location>
</feature>
<dbReference type="PANTHER" id="PTHR16305:SF35">
    <property type="entry name" value="TRANSCRIPTIONAL ACTIVATOR DOMAIN"/>
    <property type="match status" value="1"/>
</dbReference>
<dbReference type="SUPFAM" id="SSF48452">
    <property type="entry name" value="TPR-like"/>
    <property type="match status" value="1"/>
</dbReference>
<evidence type="ECO:0000313" key="4">
    <source>
        <dbReference type="EMBL" id="NMH78129.1"/>
    </source>
</evidence>
<dbReference type="EMBL" id="JAAXKY010000037">
    <property type="protein sequence ID" value="NMH78129.1"/>
    <property type="molecule type" value="Genomic_DNA"/>
</dbReference>
<comment type="caution">
    <text evidence="4">The sequence shown here is derived from an EMBL/GenBank/DDBJ whole genome shotgun (WGS) entry which is preliminary data.</text>
</comment>
<dbReference type="InterPro" id="IPR011990">
    <property type="entry name" value="TPR-like_helical_dom_sf"/>
</dbReference>
<dbReference type="SMART" id="SM00421">
    <property type="entry name" value="HTH_LUXR"/>
    <property type="match status" value="1"/>
</dbReference>
<proteinExistence type="predicted"/>
<gene>
    <name evidence="4" type="ORF">HF577_13675</name>
</gene>
<dbReference type="Pfam" id="PF13191">
    <property type="entry name" value="AAA_16"/>
    <property type="match status" value="1"/>
</dbReference>
<accession>A0ABX1RE07</accession>
<organism evidence="4 5">
    <name type="scientific">Pseudonocardia xinjiangensis</name>
    <dbReference type="NCBI Taxonomy" id="75289"/>
    <lineage>
        <taxon>Bacteria</taxon>
        <taxon>Bacillati</taxon>
        <taxon>Actinomycetota</taxon>
        <taxon>Actinomycetes</taxon>
        <taxon>Pseudonocardiales</taxon>
        <taxon>Pseudonocardiaceae</taxon>
        <taxon>Pseudonocardia</taxon>
    </lineage>
</organism>
<evidence type="ECO:0000256" key="2">
    <source>
        <dbReference type="ARBA" id="ARBA00022840"/>
    </source>
</evidence>
<dbReference type="InterPro" id="IPR027417">
    <property type="entry name" value="P-loop_NTPase"/>
</dbReference>
<dbReference type="InterPro" id="IPR041664">
    <property type="entry name" value="AAA_16"/>
</dbReference>
<dbReference type="Pfam" id="PF00196">
    <property type="entry name" value="GerE"/>
    <property type="match status" value="1"/>
</dbReference>
<dbReference type="PANTHER" id="PTHR16305">
    <property type="entry name" value="TESTICULAR SOLUBLE ADENYLYL CYCLASE"/>
    <property type="match status" value="1"/>
</dbReference>
<keyword evidence="5" id="KW-1185">Reference proteome</keyword>
<evidence type="ECO:0000313" key="5">
    <source>
        <dbReference type="Proteomes" id="UP001296706"/>
    </source>
</evidence>
<dbReference type="PROSITE" id="PS50043">
    <property type="entry name" value="HTH_LUXR_2"/>
    <property type="match status" value="1"/>
</dbReference>
<dbReference type="Gene3D" id="1.10.10.10">
    <property type="entry name" value="Winged helix-like DNA-binding domain superfamily/Winged helix DNA-binding domain"/>
    <property type="match status" value="1"/>
</dbReference>